<gene>
    <name evidence="7" type="ORF">V3328_15400</name>
</gene>
<dbReference type="SUPFAM" id="SSF161111">
    <property type="entry name" value="Cation efflux protein transmembrane domain-like"/>
    <property type="match status" value="1"/>
</dbReference>
<keyword evidence="2 5" id="KW-0812">Transmembrane</keyword>
<dbReference type="RefSeq" id="WP_340330572.1">
    <property type="nucleotide sequence ID" value="NZ_JAZHOF010000006.1"/>
</dbReference>
<accession>A0AAW9RLR5</accession>
<comment type="caution">
    <text evidence="7">The sequence shown here is derived from an EMBL/GenBank/DDBJ whole genome shotgun (WGS) entry which is preliminary data.</text>
</comment>
<name>A0AAW9RLR5_9HYPH</name>
<feature type="transmembrane region" description="Helical" evidence="5">
    <location>
        <begin position="42"/>
        <end position="66"/>
    </location>
</feature>
<dbReference type="Pfam" id="PF01545">
    <property type="entry name" value="Cation_efflux"/>
    <property type="match status" value="1"/>
</dbReference>
<keyword evidence="3 5" id="KW-1133">Transmembrane helix</keyword>
<dbReference type="AlphaFoldDB" id="A0AAW9RLR5"/>
<evidence type="ECO:0000259" key="6">
    <source>
        <dbReference type="Pfam" id="PF01545"/>
    </source>
</evidence>
<reference evidence="7 8" key="1">
    <citation type="submission" date="2024-02" db="EMBL/GenBank/DDBJ databases">
        <title>Genome analysis and characterization of Microbaculum marinisediminis sp. nov., isolated from marine sediment.</title>
        <authorList>
            <person name="Du Z.-J."/>
            <person name="Ye Y.-Q."/>
            <person name="Zhang Z.-R."/>
            <person name="Yuan S.-M."/>
            <person name="Zhang X.-Y."/>
        </authorList>
    </citation>
    <scope>NUCLEOTIDE SEQUENCE [LARGE SCALE GENOMIC DNA]</scope>
    <source>
        <strain evidence="7 8">SDUM1044001</strain>
    </source>
</reference>
<feature type="domain" description="Cation efflux protein transmembrane" evidence="6">
    <location>
        <begin position="35"/>
        <end position="207"/>
    </location>
</feature>
<evidence type="ECO:0000256" key="5">
    <source>
        <dbReference type="SAM" id="Phobius"/>
    </source>
</evidence>
<feature type="transmembrane region" description="Helical" evidence="5">
    <location>
        <begin position="87"/>
        <end position="111"/>
    </location>
</feature>
<sequence length="221" mass="23982">MIKDLDPLDQEPAPVSVQSDELLAPVTAEQEGALKAAALMGLALAGFEAVVALLIGSVAVMAIAIDSFHDALTAGTTLVLAGRHRRLYRLAAVVVSVLIAFAFLWMIWIGFTRFGVGRIPSPWLMIAVAVISLAVNLISAWRLRVFSSGDDDVRWVWRQTRWDFAADLGVIVAALAISDFAQRWPDLAAGLLIAAFNIWGVWKLVRSMWEQEAGDLNSAGK</sequence>
<dbReference type="GO" id="GO:0016020">
    <property type="term" value="C:membrane"/>
    <property type="evidence" value="ECO:0007669"/>
    <property type="project" value="UniProtKB-SubCell"/>
</dbReference>
<evidence type="ECO:0000256" key="3">
    <source>
        <dbReference type="ARBA" id="ARBA00022989"/>
    </source>
</evidence>
<dbReference type="InterPro" id="IPR027469">
    <property type="entry name" value="Cation_efflux_TMD_sf"/>
</dbReference>
<organism evidence="7 8">
    <name type="scientific">Microbaculum marinum</name>
    <dbReference type="NCBI Taxonomy" id="1764581"/>
    <lineage>
        <taxon>Bacteria</taxon>
        <taxon>Pseudomonadati</taxon>
        <taxon>Pseudomonadota</taxon>
        <taxon>Alphaproteobacteria</taxon>
        <taxon>Hyphomicrobiales</taxon>
        <taxon>Tepidamorphaceae</taxon>
        <taxon>Microbaculum</taxon>
    </lineage>
</organism>
<dbReference type="EMBL" id="JAZHOF010000006">
    <property type="protein sequence ID" value="MEJ8572875.1"/>
    <property type="molecule type" value="Genomic_DNA"/>
</dbReference>
<proteinExistence type="predicted"/>
<dbReference type="Gene3D" id="1.20.1510.10">
    <property type="entry name" value="Cation efflux protein transmembrane domain"/>
    <property type="match status" value="1"/>
</dbReference>
<evidence type="ECO:0000313" key="8">
    <source>
        <dbReference type="Proteomes" id="UP001378188"/>
    </source>
</evidence>
<evidence type="ECO:0000256" key="1">
    <source>
        <dbReference type="ARBA" id="ARBA00004141"/>
    </source>
</evidence>
<feature type="transmembrane region" description="Helical" evidence="5">
    <location>
        <begin position="123"/>
        <end position="143"/>
    </location>
</feature>
<dbReference type="InterPro" id="IPR058533">
    <property type="entry name" value="Cation_efflux_TM"/>
</dbReference>
<evidence type="ECO:0000256" key="4">
    <source>
        <dbReference type="ARBA" id="ARBA00023136"/>
    </source>
</evidence>
<protein>
    <submittedName>
        <fullName evidence="7">Cation transporter</fullName>
    </submittedName>
</protein>
<comment type="subcellular location">
    <subcellularLocation>
        <location evidence="1">Membrane</location>
        <topology evidence="1">Multi-pass membrane protein</topology>
    </subcellularLocation>
</comment>
<dbReference type="Proteomes" id="UP001378188">
    <property type="component" value="Unassembled WGS sequence"/>
</dbReference>
<keyword evidence="8" id="KW-1185">Reference proteome</keyword>
<evidence type="ECO:0000256" key="2">
    <source>
        <dbReference type="ARBA" id="ARBA00022692"/>
    </source>
</evidence>
<keyword evidence="4 5" id="KW-0472">Membrane</keyword>
<evidence type="ECO:0000313" key="7">
    <source>
        <dbReference type="EMBL" id="MEJ8572875.1"/>
    </source>
</evidence>
<dbReference type="GO" id="GO:0008324">
    <property type="term" value="F:monoatomic cation transmembrane transporter activity"/>
    <property type="evidence" value="ECO:0007669"/>
    <property type="project" value="InterPro"/>
</dbReference>